<evidence type="ECO:0008006" key="16">
    <source>
        <dbReference type="Google" id="ProtNLM"/>
    </source>
</evidence>
<feature type="transmembrane region" description="Helical" evidence="11">
    <location>
        <begin position="459"/>
        <end position="480"/>
    </location>
</feature>
<evidence type="ECO:0000256" key="8">
    <source>
        <dbReference type="ARBA" id="ARBA00023136"/>
    </source>
</evidence>
<name>F6HV92_VITVI</name>
<evidence type="ECO:0000256" key="10">
    <source>
        <dbReference type="SAM" id="MobiDB-lite"/>
    </source>
</evidence>
<evidence type="ECO:0000256" key="3">
    <source>
        <dbReference type="ARBA" id="ARBA00022448"/>
    </source>
</evidence>
<dbReference type="EMBL" id="FN596253">
    <property type="protein sequence ID" value="CCB58604.1"/>
    <property type="molecule type" value="Genomic_DNA"/>
</dbReference>
<evidence type="ECO:0000256" key="4">
    <source>
        <dbReference type="ARBA" id="ARBA00022475"/>
    </source>
</evidence>
<organism evidence="14 15">
    <name type="scientific">Vitis vinifera</name>
    <name type="common">Grape</name>
    <dbReference type="NCBI Taxonomy" id="29760"/>
    <lineage>
        <taxon>Eukaryota</taxon>
        <taxon>Viridiplantae</taxon>
        <taxon>Streptophyta</taxon>
        <taxon>Embryophyta</taxon>
        <taxon>Tracheophyta</taxon>
        <taxon>Spermatophyta</taxon>
        <taxon>Magnoliopsida</taxon>
        <taxon>eudicotyledons</taxon>
        <taxon>Gunneridae</taxon>
        <taxon>Pentapetalae</taxon>
        <taxon>rosids</taxon>
        <taxon>Vitales</taxon>
        <taxon>Vitaceae</taxon>
        <taxon>Viteae</taxon>
        <taxon>Vitis</taxon>
    </lineage>
</organism>
<comment type="subcellular location">
    <subcellularLocation>
        <location evidence="1">Cell membrane</location>
        <topology evidence="1">Multi-pass membrane protein</topology>
    </subcellularLocation>
</comment>
<dbReference type="PROSITE" id="PS51380">
    <property type="entry name" value="EXS"/>
    <property type="match status" value="1"/>
</dbReference>
<dbReference type="GO" id="GO:0005315">
    <property type="term" value="F:phosphate transmembrane transporter activity"/>
    <property type="evidence" value="ECO:0000318"/>
    <property type="project" value="GO_Central"/>
</dbReference>
<reference evidence="15" key="1">
    <citation type="journal article" date="2007" name="Nature">
        <title>The grapevine genome sequence suggests ancestral hexaploidization in major angiosperm phyla.</title>
        <authorList>
            <consortium name="The French-Italian Public Consortium for Grapevine Genome Characterization."/>
            <person name="Jaillon O."/>
            <person name="Aury J.-M."/>
            <person name="Noel B."/>
            <person name="Policriti A."/>
            <person name="Clepet C."/>
            <person name="Casagrande A."/>
            <person name="Choisne N."/>
            <person name="Aubourg S."/>
            <person name="Vitulo N."/>
            <person name="Jubin C."/>
            <person name="Vezzi A."/>
            <person name="Legeai F."/>
            <person name="Hugueney P."/>
            <person name="Dasilva C."/>
            <person name="Horner D."/>
            <person name="Mica E."/>
            <person name="Jublot D."/>
            <person name="Poulain J."/>
            <person name="Bruyere C."/>
            <person name="Billault A."/>
            <person name="Segurens B."/>
            <person name="Gouyvenoux M."/>
            <person name="Ugarte E."/>
            <person name="Cattonaro F."/>
            <person name="Anthouard V."/>
            <person name="Vico V."/>
            <person name="Del Fabbro C."/>
            <person name="Alaux M."/>
            <person name="Di Gaspero G."/>
            <person name="Dumas V."/>
            <person name="Felice N."/>
            <person name="Paillard S."/>
            <person name="Juman I."/>
            <person name="Moroldo M."/>
            <person name="Scalabrin S."/>
            <person name="Canaguier A."/>
            <person name="Le Clainche I."/>
            <person name="Malacrida G."/>
            <person name="Durand E."/>
            <person name="Pesole G."/>
            <person name="Laucou V."/>
            <person name="Chatelet P."/>
            <person name="Merdinoglu D."/>
            <person name="Delledonne M."/>
            <person name="Pezzotti M."/>
            <person name="Lecharny A."/>
            <person name="Scarpelli C."/>
            <person name="Artiguenave F."/>
            <person name="Pe M.E."/>
            <person name="Valle G."/>
            <person name="Morgante M."/>
            <person name="Caboche M."/>
            <person name="Adam-Blondon A.-F."/>
            <person name="Weissenbach J."/>
            <person name="Quetier F."/>
            <person name="Wincker P."/>
        </authorList>
    </citation>
    <scope>NUCLEOTIDE SEQUENCE [LARGE SCALE GENOMIC DNA]</scope>
    <source>
        <strain evidence="15">cv. Pinot noir / PN40024</strain>
    </source>
</reference>
<dbReference type="Pfam" id="PF03124">
    <property type="entry name" value="EXS"/>
    <property type="match status" value="1"/>
</dbReference>
<keyword evidence="4" id="KW-1003">Cell membrane</keyword>
<dbReference type="Pfam" id="PF03105">
    <property type="entry name" value="SPX"/>
    <property type="match status" value="1"/>
</dbReference>
<dbReference type="GO" id="GO:0005802">
    <property type="term" value="C:trans-Golgi network"/>
    <property type="evidence" value="ECO:0000318"/>
    <property type="project" value="GO_Central"/>
</dbReference>
<keyword evidence="6 11" id="KW-0812">Transmembrane</keyword>
<sequence length="779" mass="90225">MKFGKEFKAQMVTEWQEAYMDYHYLKNLLKELQRFKGKNERSPTTSARLQRKLTLVRAFSGLTQRHNHPTTPSPTDVECQDNLVNSVEQGGSGVYEIMSPILKAEEGEIELVYFKRLDEEFNKVVQFYRSKVEEVMNEAALLNKQMDALIAFRVKVRNPQGFMDSSVEMARLSVDVATSTAALSATTPSAARSSRRIFDIGTIEEVEEEISKIEQSDDVEFSVAKDVEKPKTTKQSSQEGKPNSIRASTRPAPLQVLRSVKMNNTLETPRSTIKGCLNVPQCREMNFTRENLEKVQNQLKRAFVEFYHKLRLLKSYSFMNTLAFSKIMKKYDKITSKHASKAFLKKVDDSYLGSSDKVTKLMERVESTFIKHFSNSNRGKGMKILRQKAKKEKHKVTFTLGFFAGCSKERNTCKTCFPLYSFFGFIVLHMLMYAGNIYFWQQYRVNYSFIFGFKQGTQLGYREVFFLSFGLSVLAQASVLSNLDLEMDPKTKSHQAITELVPLALLVLVIAILFCPFNIIYRSSRFFFLTCLFHCICAPLYKVTLPDFFLADQLTSQVQAFRSFEFFLCYYGMGDYRLRQNTCKRNDAYNAFLFIVAAVPYWCRFLQCLRRLFEEKDPMQGYNGLKYFSTVVAVSVRTAYSLNRGLAWRIVAFISSAFAAVFSTYWDLVFDWGLLQKHSKNPWLRDKLLIPYKSVYFGAMVLNVLLRLAWLQTVLNFKLPFLHTEALVTIVACLEIIRRGIWNFFRIENEHLNNVGKYRAFKSVPLPFNYDEEDEEKDE</sequence>
<evidence type="ECO:0000256" key="2">
    <source>
        <dbReference type="ARBA" id="ARBA00009665"/>
    </source>
</evidence>
<feature type="region of interest" description="Disordered" evidence="10">
    <location>
        <begin position="226"/>
        <end position="252"/>
    </location>
</feature>
<evidence type="ECO:0000256" key="11">
    <source>
        <dbReference type="SAM" id="Phobius"/>
    </source>
</evidence>
<dbReference type="PANTHER" id="PTHR10783">
    <property type="entry name" value="XENOTROPIC AND POLYTROPIC RETROVIRUS RECEPTOR 1-RELATED"/>
    <property type="match status" value="1"/>
</dbReference>
<dbReference type="CDD" id="cd14476">
    <property type="entry name" value="SPX_PHO1_like"/>
    <property type="match status" value="1"/>
</dbReference>
<keyword evidence="8 11" id="KW-0472">Membrane</keyword>
<accession>F6HV92</accession>
<feature type="domain" description="SPX" evidence="13">
    <location>
        <begin position="1"/>
        <end position="345"/>
    </location>
</feature>
<evidence type="ECO:0000256" key="9">
    <source>
        <dbReference type="ARBA" id="ARBA00043939"/>
    </source>
</evidence>
<keyword evidence="7 11" id="KW-1133">Transmembrane helix</keyword>
<evidence type="ECO:0000256" key="1">
    <source>
        <dbReference type="ARBA" id="ARBA00004651"/>
    </source>
</evidence>
<dbReference type="PaxDb" id="29760-VIT_01s0182g00130.t01"/>
<keyword evidence="5" id="KW-0592">Phosphate transport</keyword>
<keyword evidence="3" id="KW-0813">Transport</keyword>
<feature type="transmembrane region" description="Helical" evidence="11">
    <location>
        <begin position="588"/>
        <end position="609"/>
    </location>
</feature>
<evidence type="ECO:0000259" key="12">
    <source>
        <dbReference type="PROSITE" id="PS51380"/>
    </source>
</evidence>
<evidence type="ECO:0000259" key="13">
    <source>
        <dbReference type="PROSITE" id="PS51382"/>
    </source>
</evidence>
<dbReference type="AlphaFoldDB" id="F6HV92"/>
<protein>
    <recommendedName>
        <fullName evidence="16">Phosphate transporter PHO1-like 3</fullName>
    </recommendedName>
</protein>
<dbReference type="InterPro" id="IPR034092">
    <property type="entry name" value="PHO1_SPX"/>
</dbReference>
<evidence type="ECO:0000313" key="15">
    <source>
        <dbReference type="Proteomes" id="UP000009183"/>
    </source>
</evidence>
<evidence type="ECO:0000256" key="5">
    <source>
        <dbReference type="ARBA" id="ARBA00022592"/>
    </source>
</evidence>
<dbReference type="PANTHER" id="PTHR10783:SF4">
    <property type="entry name" value="PHOSPHATE TRANSPORTER PHO1 HOMOLOG 3"/>
    <property type="match status" value="1"/>
</dbReference>
<feature type="transmembrane region" description="Helical" evidence="11">
    <location>
        <begin position="417"/>
        <end position="439"/>
    </location>
</feature>
<comment type="similarity">
    <text evidence="2">Belongs to the SYG1 (TC 2.A.94) family.</text>
</comment>
<feature type="domain" description="EXS" evidence="12">
    <location>
        <begin position="584"/>
        <end position="778"/>
    </location>
</feature>
<feature type="transmembrane region" description="Helical" evidence="11">
    <location>
        <begin position="690"/>
        <end position="711"/>
    </location>
</feature>
<dbReference type="HOGENOM" id="CLU_006116_2_0_1"/>
<dbReference type="Proteomes" id="UP000009183">
    <property type="component" value="Chromosome 1"/>
</dbReference>
<comment type="function">
    <text evidence="9">May transport inorganic phosphate (Pi).</text>
</comment>
<dbReference type="InterPro" id="IPR004342">
    <property type="entry name" value="EXS_C"/>
</dbReference>
<feature type="transmembrane region" description="Helical" evidence="11">
    <location>
        <begin position="646"/>
        <end position="669"/>
    </location>
</feature>
<feature type="compositionally biased region" description="Polar residues" evidence="10">
    <location>
        <begin position="233"/>
        <end position="247"/>
    </location>
</feature>
<feature type="transmembrane region" description="Helical" evidence="11">
    <location>
        <begin position="526"/>
        <end position="544"/>
    </location>
</feature>
<evidence type="ECO:0000256" key="7">
    <source>
        <dbReference type="ARBA" id="ARBA00022989"/>
    </source>
</evidence>
<dbReference type="InParanoid" id="F6HV92"/>
<dbReference type="FunCoup" id="F6HV92">
    <property type="interactions" value="2667"/>
</dbReference>
<gene>
    <name evidence="14" type="ordered locus">VIT_01s0182g00130</name>
</gene>
<evidence type="ECO:0000256" key="6">
    <source>
        <dbReference type="ARBA" id="ARBA00022692"/>
    </source>
</evidence>
<feature type="transmembrane region" description="Helical" evidence="11">
    <location>
        <begin position="500"/>
        <end position="519"/>
    </location>
</feature>
<keyword evidence="15" id="KW-1185">Reference proteome</keyword>
<dbReference type="GO" id="GO:0016036">
    <property type="term" value="P:cellular response to phosphate starvation"/>
    <property type="evidence" value="ECO:0000318"/>
    <property type="project" value="GO_Central"/>
</dbReference>
<evidence type="ECO:0000313" key="14">
    <source>
        <dbReference type="EMBL" id="CCB58604.1"/>
    </source>
</evidence>
<dbReference type="GO" id="GO:0000822">
    <property type="term" value="F:inositol hexakisphosphate binding"/>
    <property type="evidence" value="ECO:0000318"/>
    <property type="project" value="GO_Central"/>
</dbReference>
<dbReference type="GO" id="GO:0006817">
    <property type="term" value="P:phosphate ion transport"/>
    <property type="evidence" value="ECO:0000318"/>
    <property type="project" value="GO_Central"/>
</dbReference>
<proteinExistence type="inferred from homology"/>
<dbReference type="InterPro" id="IPR004331">
    <property type="entry name" value="SPX_dom"/>
</dbReference>
<dbReference type="PROSITE" id="PS51382">
    <property type="entry name" value="SPX"/>
    <property type="match status" value="1"/>
</dbReference>
<dbReference type="GO" id="GO:0005886">
    <property type="term" value="C:plasma membrane"/>
    <property type="evidence" value="ECO:0007669"/>
    <property type="project" value="UniProtKB-SubCell"/>
</dbReference>
<dbReference type="eggNOG" id="KOG1162">
    <property type="taxonomic scope" value="Eukaryota"/>
</dbReference>